<dbReference type="PANTHER" id="PTHR43084">
    <property type="entry name" value="PERSULFIDE DIOXYGENASE ETHE1"/>
    <property type="match status" value="1"/>
</dbReference>
<dbReference type="SMART" id="SM00849">
    <property type="entry name" value="Lactamase_B"/>
    <property type="match status" value="1"/>
</dbReference>
<keyword evidence="4" id="KW-1185">Reference proteome</keyword>
<dbReference type="InterPro" id="IPR001763">
    <property type="entry name" value="Rhodanese-like_dom"/>
</dbReference>
<dbReference type="Gene3D" id="3.60.15.10">
    <property type="entry name" value="Ribonuclease Z/Hydroxyacylglutathione hydrolase-like"/>
    <property type="match status" value="1"/>
</dbReference>
<feature type="domain" description="Rhodanese" evidence="2">
    <location>
        <begin position="372"/>
        <end position="458"/>
    </location>
</feature>
<dbReference type="CDD" id="cd07724">
    <property type="entry name" value="POD-like_MBL-fold"/>
    <property type="match status" value="1"/>
</dbReference>
<dbReference type="RefSeq" id="WP_193667603.1">
    <property type="nucleotide sequence ID" value="NZ_CAXICV010000052.1"/>
</dbReference>
<organism evidence="3 4">
    <name type="scientific">Nocardioides salarius</name>
    <dbReference type="NCBI Taxonomy" id="374513"/>
    <lineage>
        <taxon>Bacteria</taxon>
        <taxon>Bacillati</taxon>
        <taxon>Actinomycetota</taxon>
        <taxon>Actinomycetes</taxon>
        <taxon>Propionibacteriales</taxon>
        <taxon>Nocardioidaceae</taxon>
        <taxon>Nocardioides</taxon>
    </lineage>
</organism>
<dbReference type="Pfam" id="PF00753">
    <property type="entry name" value="Lactamase_B"/>
    <property type="match status" value="1"/>
</dbReference>
<evidence type="ECO:0000313" key="4">
    <source>
        <dbReference type="Proteomes" id="UP000732378"/>
    </source>
</evidence>
<protein>
    <submittedName>
        <fullName evidence="3">Glyoxylase-like metal-dependent hydrolase (Beta-lactamase superfamily II)/rhodanese-related sulfurtransferase</fullName>
    </submittedName>
</protein>
<dbReference type="EMBL" id="JAFBBZ010000001">
    <property type="protein sequence ID" value="MBM7509721.1"/>
    <property type="molecule type" value="Genomic_DNA"/>
</dbReference>
<comment type="caution">
    <text evidence="3">The sequence shown here is derived from an EMBL/GenBank/DDBJ whole genome shotgun (WGS) entry which is preliminary data.</text>
</comment>
<accession>A0ABS2MEW6</accession>
<proteinExistence type="predicted"/>
<dbReference type="InterPro" id="IPR036866">
    <property type="entry name" value="RibonucZ/Hydroxyglut_hydro"/>
</dbReference>
<dbReference type="CDD" id="cd00158">
    <property type="entry name" value="RHOD"/>
    <property type="match status" value="1"/>
</dbReference>
<reference evidence="3 4" key="1">
    <citation type="submission" date="2021-01" db="EMBL/GenBank/DDBJ databases">
        <title>Sequencing the genomes of 1000 actinobacteria strains.</title>
        <authorList>
            <person name="Klenk H.-P."/>
        </authorList>
    </citation>
    <scope>NUCLEOTIDE SEQUENCE [LARGE SCALE GENOMIC DNA]</scope>
    <source>
        <strain evidence="3 4">DSM 18239</strain>
    </source>
</reference>
<keyword evidence="1" id="KW-0479">Metal-binding</keyword>
<dbReference type="InterPro" id="IPR036873">
    <property type="entry name" value="Rhodanese-like_dom_sf"/>
</dbReference>
<dbReference type="InterPro" id="IPR001279">
    <property type="entry name" value="Metallo-B-lactamas"/>
</dbReference>
<sequence>MSEHTQQDELTVRVIETSTLGDRSYVVHDGEVAIVVDPQRDIDRVLEILESDGVRLTHVFETHIHNDYVTGGLALARETGAAYLVNGEDDVSFERTPVADGEVVEVGDRIAVRAIATPGHTFTHLSYAVTDGGEPFAVFTGGSLLFGATGRPDLMGPEHTDALVRHQHASAHKLAEELPDEAEVFPTHGFGSFCSATQSDATSSTIGQEKSQNPVLTQDEETYVRELLDGLGAYPAYYAQMGRRNAEGPDAPDLSTPERADAAELRRRIEAGEWVVDLRNRTAFAAGHAPGTVNFGLDGGFATYLGWLIEWGTPVTLLGESADDVAEAQRELVRIGIDRPAAHATGGPKDWSDRNLGSFETATFADLAQVRHHRPVVVLDVRRVDEHEKAAIDGAVNIPIHEIPRRVDEVPEGEVWVHCAGGYRASVAASFLAAAGRDLVSIDDSFENAEKVGLHLVGPEA</sequence>
<dbReference type="Pfam" id="PF00581">
    <property type="entry name" value="Rhodanese"/>
    <property type="match status" value="2"/>
</dbReference>
<name>A0ABS2MEW6_9ACTN</name>
<evidence type="ECO:0000313" key="3">
    <source>
        <dbReference type="EMBL" id="MBM7509721.1"/>
    </source>
</evidence>
<dbReference type="InterPro" id="IPR044528">
    <property type="entry name" value="POD-like_MBL-fold"/>
</dbReference>
<gene>
    <name evidence="3" type="ORF">JOE61_003535</name>
</gene>
<evidence type="ECO:0000259" key="2">
    <source>
        <dbReference type="PROSITE" id="PS50206"/>
    </source>
</evidence>
<dbReference type="SMART" id="SM00450">
    <property type="entry name" value="RHOD"/>
    <property type="match status" value="2"/>
</dbReference>
<feature type="domain" description="Rhodanese" evidence="2">
    <location>
        <begin position="269"/>
        <end position="360"/>
    </location>
</feature>
<dbReference type="SUPFAM" id="SSF52821">
    <property type="entry name" value="Rhodanese/Cell cycle control phosphatase"/>
    <property type="match status" value="2"/>
</dbReference>
<dbReference type="PANTHER" id="PTHR43084:SF1">
    <property type="entry name" value="PERSULFIDE DIOXYGENASE ETHE1, MITOCHONDRIAL"/>
    <property type="match status" value="1"/>
</dbReference>
<evidence type="ECO:0000256" key="1">
    <source>
        <dbReference type="ARBA" id="ARBA00022723"/>
    </source>
</evidence>
<dbReference type="PROSITE" id="PS50206">
    <property type="entry name" value="RHODANESE_3"/>
    <property type="match status" value="2"/>
</dbReference>
<dbReference type="Gene3D" id="3.40.250.10">
    <property type="entry name" value="Rhodanese-like domain"/>
    <property type="match status" value="2"/>
</dbReference>
<dbReference type="SUPFAM" id="SSF56281">
    <property type="entry name" value="Metallo-hydrolase/oxidoreductase"/>
    <property type="match status" value="1"/>
</dbReference>
<dbReference type="Proteomes" id="UP000732378">
    <property type="component" value="Unassembled WGS sequence"/>
</dbReference>
<dbReference type="InterPro" id="IPR051682">
    <property type="entry name" value="Mito_Persulfide_Diox"/>
</dbReference>